<gene>
    <name evidence="5" type="ORF">PYW07_009624</name>
</gene>
<sequence length="300" mass="33374">MRSSNRSGGGGSGGGGGVADAVRVPHGTNLEFVRAENALTKGRINALPVEVQRELIGRKRQAELQRVLLPDAPSRKKQTRRPSLEREACPLVEEPEVAVGESTAEREPAPEVELVQAPEVELEPEPQPLEVDYNNMGDSGYALREYMMTPINNAVEDSPEGRYNFVQKRARSTIERTFGILKGRWRCLLAARELHYCPETAEDCDLEVALHPKRMRMWQPSDPERQLPPQPLLIAPVPSSPSPVVSPSPCAPLSPATMSNSRVNEQPPADFLDLLYDGEERDVEEESGNEHEEFFEDEFT</sequence>
<dbReference type="InterPro" id="IPR027806">
    <property type="entry name" value="HARBI1_dom"/>
</dbReference>
<keyword evidence="2" id="KW-0479">Metal-binding</keyword>
<feature type="compositionally biased region" description="Pro residues" evidence="3">
    <location>
        <begin position="238"/>
        <end position="252"/>
    </location>
</feature>
<keyword evidence="6" id="KW-1185">Reference proteome</keyword>
<proteinExistence type="predicted"/>
<reference evidence="5" key="1">
    <citation type="submission" date="2023-03" db="EMBL/GenBank/DDBJ databases">
        <title>Chromosome-level genomes of two armyworms, Mythimna separata and Mythimna loreyi, provide insights into the biosynthesis and reception of sex pheromones.</title>
        <authorList>
            <person name="Zhao H."/>
        </authorList>
    </citation>
    <scope>NUCLEOTIDE SEQUENCE</scope>
    <source>
        <strain evidence="5">BeijingLab</strain>
        <tissue evidence="5">Pupa</tissue>
    </source>
</reference>
<feature type="compositionally biased region" description="Acidic residues" evidence="3">
    <location>
        <begin position="276"/>
        <end position="300"/>
    </location>
</feature>
<dbReference type="EMBL" id="JARGEI010000023">
    <property type="protein sequence ID" value="KAJ8710258.1"/>
    <property type="molecule type" value="Genomic_DNA"/>
</dbReference>
<evidence type="ECO:0000313" key="5">
    <source>
        <dbReference type="EMBL" id="KAJ8710258.1"/>
    </source>
</evidence>
<comment type="cofactor">
    <cofactor evidence="1">
        <name>a divalent metal cation</name>
        <dbReference type="ChEBI" id="CHEBI:60240"/>
    </cofactor>
</comment>
<dbReference type="AlphaFoldDB" id="A0AAD7YCV5"/>
<organism evidence="5 6">
    <name type="scientific">Mythimna separata</name>
    <name type="common">Oriental armyworm</name>
    <name type="synonym">Pseudaletia separata</name>
    <dbReference type="NCBI Taxonomy" id="271217"/>
    <lineage>
        <taxon>Eukaryota</taxon>
        <taxon>Metazoa</taxon>
        <taxon>Ecdysozoa</taxon>
        <taxon>Arthropoda</taxon>
        <taxon>Hexapoda</taxon>
        <taxon>Insecta</taxon>
        <taxon>Pterygota</taxon>
        <taxon>Neoptera</taxon>
        <taxon>Endopterygota</taxon>
        <taxon>Lepidoptera</taxon>
        <taxon>Glossata</taxon>
        <taxon>Ditrysia</taxon>
        <taxon>Noctuoidea</taxon>
        <taxon>Noctuidae</taxon>
        <taxon>Noctuinae</taxon>
        <taxon>Hadenini</taxon>
        <taxon>Mythimna</taxon>
    </lineage>
</organism>
<evidence type="ECO:0000259" key="4">
    <source>
        <dbReference type="Pfam" id="PF13359"/>
    </source>
</evidence>
<dbReference type="Pfam" id="PF13359">
    <property type="entry name" value="DDE_Tnp_4"/>
    <property type="match status" value="1"/>
</dbReference>
<dbReference type="GO" id="GO:0046872">
    <property type="term" value="F:metal ion binding"/>
    <property type="evidence" value="ECO:0007669"/>
    <property type="project" value="UniProtKB-KW"/>
</dbReference>
<feature type="domain" description="DDE Tnp4" evidence="4">
    <location>
        <begin position="132"/>
        <end position="200"/>
    </location>
</feature>
<evidence type="ECO:0000256" key="2">
    <source>
        <dbReference type="ARBA" id="ARBA00022723"/>
    </source>
</evidence>
<evidence type="ECO:0000256" key="3">
    <source>
        <dbReference type="SAM" id="MobiDB-lite"/>
    </source>
</evidence>
<dbReference type="Proteomes" id="UP001231518">
    <property type="component" value="Chromosome 23"/>
</dbReference>
<comment type="caution">
    <text evidence="5">The sequence shown here is derived from an EMBL/GenBank/DDBJ whole genome shotgun (WGS) entry which is preliminary data.</text>
</comment>
<evidence type="ECO:0000256" key="1">
    <source>
        <dbReference type="ARBA" id="ARBA00001968"/>
    </source>
</evidence>
<name>A0AAD7YCV5_MYTSE</name>
<feature type="compositionally biased region" description="Gly residues" evidence="3">
    <location>
        <begin position="7"/>
        <end position="18"/>
    </location>
</feature>
<feature type="region of interest" description="Disordered" evidence="3">
    <location>
        <begin position="1"/>
        <end position="22"/>
    </location>
</feature>
<accession>A0AAD7YCV5</accession>
<protein>
    <recommendedName>
        <fullName evidence="4">DDE Tnp4 domain-containing protein</fullName>
    </recommendedName>
</protein>
<feature type="region of interest" description="Disordered" evidence="3">
    <location>
        <begin position="238"/>
        <end position="300"/>
    </location>
</feature>
<feature type="region of interest" description="Disordered" evidence="3">
    <location>
        <begin position="68"/>
        <end position="88"/>
    </location>
</feature>
<evidence type="ECO:0000313" key="6">
    <source>
        <dbReference type="Proteomes" id="UP001231518"/>
    </source>
</evidence>